<keyword evidence="1" id="KW-0175">Coiled coil</keyword>
<accession>A0ABR2CVW4</accession>
<proteinExistence type="predicted"/>
<gene>
    <name evidence="2" type="ORF">V6N12_013764</name>
</gene>
<sequence>MVRLETPSPGDRNPVRCRQVWDEMSDEEVNGGCYVCTYVIFVLQDLDHWLVTSDRYKARDKRPDGLVLYGRWSSDGSVKLQCLGKWHSVGSVAFRWLEIRKRETGLGQECRGRRECRSKWRSKETGQRNRDMAYGNWKEACGRWMSIQESKWKPKGKRVLVLSRKWCLESFCTFSDGRGRRRCMQTTAMKSILLGKMITCTWSEKRQTACETNYQCYCDTGQFATALGPTVTARETFPDPNDSIQYSPSLIPDKLGKGVRHARDVAHDLGKGSNHQSGAHGINKLQGLYGISHVDGRLNINEQTRKEKALSLVCGVETEMLTVDYDEIKNEGQGFAQDKTNTLGKERRRKHSRWPLTPLQQLWVLNRQKYLKLMEDEVTGLMENLRFTEEELKDVSIEGEEMMTNVEDADKWVVGKAPEFQGPFQFGEWVKVDLSKGRQNLRKKTGIIYANGKQELSRKEETGEHGMDSVEELERKSLQIERGKEVGPSVARSRTVKRSLKGKNEVCNPISAKKSKTFSNVVGDEDEISEASSPVKFSAQTVEAGS</sequence>
<name>A0ABR2CVW4_9ROSI</name>
<dbReference type="EMBL" id="JBBPBM010000042">
    <property type="protein sequence ID" value="KAK8523679.1"/>
    <property type="molecule type" value="Genomic_DNA"/>
</dbReference>
<evidence type="ECO:0000256" key="1">
    <source>
        <dbReference type="SAM" id="Coils"/>
    </source>
</evidence>
<organism evidence="2 3">
    <name type="scientific">Hibiscus sabdariffa</name>
    <name type="common">roselle</name>
    <dbReference type="NCBI Taxonomy" id="183260"/>
    <lineage>
        <taxon>Eukaryota</taxon>
        <taxon>Viridiplantae</taxon>
        <taxon>Streptophyta</taxon>
        <taxon>Embryophyta</taxon>
        <taxon>Tracheophyta</taxon>
        <taxon>Spermatophyta</taxon>
        <taxon>Magnoliopsida</taxon>
        <taxon>eudicotyledons</taxon>
        <taxon>Gunneridae</taxon>
        <taxon>Pentapetalae</taxon>
        <taxon>rosids</taxon>
        <taxon>malvids</taxon>
        <taxon>Malvales</taxon>
        <taxon>Malvaceae</taxon>
        <taxon>Malvoideae</taxon>
        <taxon>Hibiscus</taxon>
    </lineage>
</organism>
<reference evidence="2 3" key="1">
    <citation type="journal article" date="2024" name="G3 (Bethesda)">
        <title>Genome assembly of Hibiscus sabdariffa L. provides insights into metabolisms of medicinal natural products.</title>
        <authorList>
            <person name="Kim T."/>
        </authorList>
    </citation>
    <scope>NUCLEOTIDE SEQUENCE [LARGE SCALE GENOMIC DNA]</scope>
    <source>
        <strain evidence="2">TK-2024</strain>
        <tissue evidence="2">Old leaves</tissue>
    </source>
</reference>
<evidence type="ECO:0000313" key="2">
    <source>
        <dbReference type="EMBL" id="KAK8523679.1"/>
    </source>
</evidence>
<keyword evidence="3" id="KW-1185">Reference proteome</keyword>
<protein>
    <submittedName>
        <fullName evidence="2">Uncharacterized protein</fullName>
    </submittedName>
</protein>
<dbReference type="Proteomes" id="UP001472677">
    <property type="component" value="Unassembled WGS sequence"/>
</dbReference>
<feature type="coiled-coil region" evidence="1">
    <location>
        <begin position="371"/>
        <end position="398"/>
    </location>
</feature>
<comment type="caution">
    <text evidence="2">The sequence shown here is derived from an EMBL/GenBank/DDBJ whole genome shotgun (WGS) entry which is preliminary data.</text>
</comment>
<evidence type="ECO:0000313" key="3">
    <source>
        <dbReference type="Proteomes" id="UP001472677"/>
    </source>
</evidence>